<dbReference type="Proteomes" id="UP000008237">
    <property type="component" value="Unassembled WGS sequence"/>
</dbReference>
<evidence type="ECO:0000256" key="8">
    <source>
        <dbReference type="ARBA" id="ARBA00023170"/>
    </source>
</evidence>
<evidence type="ECO:0000256" key="9">
    <source>
        <dbReference type="ARBA" id="ARBA00023224"/>
    </source>
</evidence>
<evidence type="ECO:0000256" key="2">
    <source>
        <dbReference type="ARBA" id="ARBA00022475"/>
    </source>
</evidence>
<dbReference type="PANTHER" id="PTHR21137:SF35">
    <property type="entry name" value="ODORANT RECEPTOR 19A-RELATED"/>
    <property type="match status" value="1"/>
</dbReference>
<dbReference type="InParanoid" id="E2B5K2"/>
<dbReference type="GO" id="GO:0004984">
    <property type="term" value="F:olfactory receptor activity"/>
    <property type="evidence" value="ECO:0007669"/>
    <property type="project" value="InterPro"/>
</dbReference>
<dbReference type="OrthoDB" id="7540137at2759"/>
<keyword evidence="9" id="KW-0807">Transducer</keyword>
<sequence>MMIRRSTINRTIEFMFTLFGIWPGASCVLLRRAFWIVTIVIVQYCHYRYLLTHFYSDDLFNLMDCLSSLLAYAKVMSKLVMFWLNQRKFVETLVMVAEDWDGNANDELGMRETMCKAKLSDRITNAIITLHTLSAIAYSTRAILADVDINDRTTEPLYVHKVEIPFNVNTQRMYKTILTAQFVYVVMGSWAAGAVNSLLLTLILHIGGQMDIVTCWLMNLASQETGKKRESNVVRTGEIVEKHQRIINLSENVENLYTHIALLQFASNTIMICSLAFLIVSAIGTPDAVEQIMRSLLFYAITNLEAFVFCFAGEYLRNKSKAVGVAAYNCAWYNLKPEDSRPLLFVILRSQKRLALTVGKMTELSLEYFASQRTRILMRATKVMACKSTISRIVKCLLILYGIWPNIPCITLCKIFWSVSFIIIQVWHYQYLLAHFHSNDIFDLMDCLGTFIGYFKLSIKIIVFWWNQQIFNQILRAMAEDWKDCANNDIEMRKVISKAKISHYVSNAIITLHTVAVSYGINIILTDVDITDRMIEIPHIMRMEFPFDIKTQSMYKFVLIIELIQLLMSSWGMGVINALLIALALGSPSTTEKIIRSLPYYSVTNLEAFIFCYAGEYLINKSKAIGYAAYDSAWYNMEPKDRHILLFIILKSQKCSTLTIGKMMDLSLRRFTSVSMTRAQCMFHPFVHTTHST</sequence>
<feature type="transmembrane region" description="Helical" evidence="10">
    <location>
        <begin position="265"/>
        <end position="284"/>
    </location>
</feature>
<dbReference type="EMBL" id="GL445852">
    <property type="protein sequence ID" value="EFN89014.1"/>
    <property type="molecule type" value="Genomic_DNA"/>
</dbReference>
<protein>
    <submittedName>
        <fullName evidence="11">Putative odorant receptor 92a</fullName>
    </submittedName>
</protein>
<reference evidence="11 12" key="1">
    <citation type="journal article" date="2010" name="Science">
        <title>Genomic comparison of the ants Camponotus floridanus and Harpegnathos saltator.</title>
        <authorList>
            <person name="Bonasio R."/>
            <person name="Zhang G."/>
            <person name="Ye C."/>
            <person name="Mutti N.S."/>
            <person name="Fang X."/>
            <person name="Qin N."/>
            <person name="Donahue G."/>
            <person name="Yang P."/>
            <person name="Li Q."/>
            <person name="Li C."/>
            <person name="Zhang P."/>
            <person name="Huang Z."/>
            <person name="Berger S.L."/>
            <person name="Reinberg D."/>
            <person name="Wang J."/>
            <person name="Liebig J."/>
        </authorList>
    </citation>
    <scope>NUCLEOTIDE SEQUENCE [LARGE SCALE GENOMIC DNA]</scope>
    <source>
        <strain evidence="11 12">R22 G/1</strain>
    </source>
</reference>
<keyword evidence="2" id="KW-1003">Cell membrane</keyword>
<evidence type="ECO:0000256" key="7">
    <source>
        <dbReference type="ARBA" id="ARBA00023136"/>
    </source>
</evidence>
<feature type="transmembrane region" description="Helical" evidence="10">
    <location>
        <begin position="12"/>
        <end position="41"/>
    </location>
</feature>
<keyword evidence="4 10" id="KW-0812">Transmembrane</keyword>
<keyword evidence="3" id="KW-0716">Sensory transduction</keyword>
<keyword evidence="5" id="KW-0552">Olfaction</keyword>
<feature type="transmembrane region" description="Helical" evidence="10">
    <location>
        <begin position="397"/>
        <end position="428"/>
    </location>
</feature>
<keyword evidence="6 10" id="KW-1133">Transmembrane helix</keyword>
<dbReference type="GO" id="GO:0005549">
    <property type="term" value="F:odorant binding"/>
    <property type="evidence" value="ECO:0007669"/>
    <property type="project" value="InterPro"/>
</dbReference>
<dbReference type="InterPro" id="IPR004117">
    <property type="entry name" value="7tm6_olfct_rcpt"/>
</dbReference>
<dbReference type="PANTHER" id="PTHR21137">
    <property type="entry name" value="ODORANT RECEPTOR"/>
    <property type="match status" value="1"/>
</dbReference>
<dbReference type="GO" id="GO:0005886">
    <property type="term" value="C:plasma membrane"/>
    <property type="evidence" value="ECO:0007669"/>
    <property type="project" value="UniProtKB-SubCell"/>
</dbReference>
<dbReference type="OMA" id="CTCVAST"/>
<evidence type="ECO:0000256" key="6">
    <source>
        <dbReference type="ARBA" id="ARBA00022989"/>
    </source>
</evidence>
<accession>E2B5K2</accession>
<comment type="subcellular location">
    <subcellularLocation>
        <location evidence="1">Cell membrane</location>
        <topology evidence="1">Multi-pass membrane protein</topology>
    </subcellularLocation>
</comment>
<keyword evidence="8 11" id="KW-0675">Receptor</keyword>
<evidence type="ECO:0000256" key="5">
    <source>
        <dbReference type="ARBA" id="ARBA00022725"/>
    </source>
</evidence>
<evidence type="ECO:0000313" key="11">
    <source>
        <dbReference type="EMBL" id="EFN89014.1"/>
    </source>
</evidence>
<feature type="transmembrane region" description="Helical" evidence="10">
    <location>
        <begin position="61"/>
        <end position="84"/>
    </location>
</feature>
<organism evidence="12">
    <name type="scientific">Harpegnathos saltator</name>
    <name type="common">Jerdon's jumping ant</name>
    <dbReference type="NCBI Taxonomy" id="610380"/>
    <lineage>
        <taxon>Eukaryota</taxon>
        <taxon>Metazoa</taxon>
        <taxon>Ecdysozoa</taxon>
        <taxon>Arthropoda</taxon>
        <taxon>Hexapoda</taxon>
        <taxon>Insecta</taxon>
        <taxon>Pterygota</taxon>
        <taxon>Neoptera</taxon>
        <taxon>Endopterygota</taxon>
        <taxon>Hymenoptera</taxon>
        <taxon>Apocrita</taxon>
        <taxon>Aculeata</taxon>
        <taxon>Formicoidea</taxon>
        <taxon>Formicidae</taxon>
        <taxon>Ponerinae</taxon>
        <taxon>Ponerini</taxon>
        <taxon>Harpegnathos</taxon>
    </lineage>
</organism>
<evidence type="ECO:0000256" key="1">
    <source>
        <dbReference type="ARBA" id="ARBA00004651"/>
    </source>
</evidence>
<evidence type="ECO:0000256" key="4">
    <source>
        <dbReference type="ARBA" id="ARBA00022692"/>
    </source>
</evidence>
<gene>
    <name evidence="11" type="ORF">EAI_09112</name>
</gene>
<keyword evidence="7 10" id="KW-0472">Membrane</keyword>
<keyword evidence="12" id="KW-1185">Reference proteome</keyword>
<name>E2B5K2_HARSA</name>
<evidence type="ECO:0000256" key="3">
    <source>
        <dbReference type="ARBA" id="ARBA00022606"/>
    </source>
</evidence>
<evidence type="ECO:0000256" key="10">
    <source>
        <dbReference type="SAM" id="Phobius"/>
    </source>
</evidence>
<dbReference type="GO" id="GO:0007165">
    <property type="term" value="P:signal transduction"/>
    <property type="evidence" value="ECO:0007669"/>
    <property type="project" value="UniProtKB-KW"/>
</dbReference>
<feature type="transmembrane region" description="Helical" evidence="10">
    <location>
        <begin position="557"/>
        <end position="586"/>
    </location>
</feature>
<dbReference type="AlphaFoldDB" id="E2B5K2"/>
<evidence type="ECO:0000313" key="12">
    <source>
        <dbReference type="Proteomes" id="UP000008237"/>
    </source>
</evidence>
<feature type="transmembrane region" description="Helical" evidence="10">
    <location>
        <begin position="448"/>
        <end position="466"/>
    </location>
</feature>
<dbReference type="Pfam" id="PF02949">
    <property type="entry name" value="7tm_6"/>
    <property type="match status" value="2"/>
</dbReference>
<proteinExistence type="predicted"/>